<evidence type="ECO:0000256" key="1">
    <source>
        <dbReference type="ARBA" id="ARBA00004123"/>
    </source>
</evidence>
<gene>
    <name evidence="8" type="ORF">MVEN_01818600</name>
</gene>
<evidence type="ECO:0000256" key="6">
    <source>
        <dbReference type="SAM" id="MobiDB-lite"/>
    </source>
</evidence>
<keyword evidence="9" id="KW-1185">Reference proteome</keyword>
<dbReference type="AlphaFoldDB" id="A0A8H6XJP7"/>
<dbReference type="CDD" id="cd12148">
    <property type="entry name" value="fungal_TF_MHR"/>
    <property type="match status" value="1"/>
</dbReference>
<feature type="region of interest" description="Disordered" evidence="6">
    <location>
        <begin position="1"/>
        <end position="20"/>
    </location>
</feature>
<feature type="domain" description="Zn(2)-C6 fungal-type" evidence="7">
    <location>
        <begin position="25"/>
        <end position="57"/>
    </location>
</feature>
<dbReference type="PROSITE" id="PS00463">
    <property type="entry name" value="ZN2_CY6_FUNGAL_1"/>
    <property type="match status" value="1"/>
</dbReference>
<evidence type="ECO:0000256" key="2">
    <source>
        <dbReference type="ARBA" id="ARBA00022723"/>
    </source>
</evidence>
<comment type="caution">
    <text evidence="8">The sequence shown here is derived from an EMBL/GenBank/DDBJ whole genome shotgun (WGS) entry which is preliminary data.</text>
</comment>
<dbReference type="InterPro" id="IPR036864">
    <property type="entry name" value="Zn2-C6_fun-type_DNA-bd_sf"/>
</dbReference>
<dbReference type="Gene3D" id="4.10.240.10">
    <property type="entry name" value="Zn(2)-C6 fungal-type DNA-binding domain"/>
    <property type="match status" value="1"/>
</dbReference>
<keyword evidence="4" id="KW-0804">Transcription</keyword>
<dbReference type="EMBL" id="JACAZI010000017">
    <property type="protein sequence ID" value="KAF7342302.1"/>
    <property type="molecule type" value="Genomic_DNA"/>
</dbReference>
<evidence type="ECO:0000256" key="3">
    <source>
        <dbReference type="ARBA" id="ARBA00023015"/>
    </source>
</evidence>
<proteinExistence type="predicted"/>
<dbReference type="Proteomes" id="UP000620124">
    <property type="component" value="Unassembled WGS sequence"/>
</dbReference>
<dbReference type="SUPFAM" id="SSF57701">
    <property type="entry name" value="Zn2/Cys6 DNA-binding domain"/>
    <property type="match status" value="1"/>
</dbReference>
<comment type="subcellular location">
    <subcellularLocation>
        <location evidence="1">Nucleus</location>
    </subcellularLocation>
</comment>
<feature type="region of interest" description="Disordered" evidence="6">
    <location>
        <begin position="85"/>
        <end position="134"/>
    </location>
</feature>
<protein>
    <submittedName>
        <fullName evidence="8">Zn(2)-C6 fungal-type domain-containing protein</fullName>
    </submittedName>
</protein>
<keyword evidence="5" id="KW-0539">Nucleus</keyword>
<feature type="compositionally biased region" description="Low complexity" evidence="6">
    <location>
        <begin position="114"/>
        <end position="131"/>
    </location>
</feature>
<name>A0A8H6XJP7_9AGAR</name>
<dbReference type="PANTHER" id="PTHR47338:SF29">
    <property type="entry name" value="ZN(2)-C6 FUNGAL-TYPE DOMAIN-CONTAINING PROTEIN"/>
    <property type="match status" value="1"/>
</dbReference>
<evidence type="ECO:0000313" key="8">
    <source>
        <dbReference type="EMBL" id="KAF7342302.1"/>
    </source>
</evidence>
<dbReference type="GO" id="GO:0000981">
    <property type="term" value="F:DNA-binding transcription factor activity, RNA polymerase II-specific"/>
    <property type="evidence" value="ECO:0007669"/>
    <property type="project" value="InterPro"/>
</dbReference>
<dbReference type="Pfam" id="PF00172">
    <property type="entry name" value="Zn_clus"/>
    <property type="match status" value="1"/>
</dbReference>
<evidence type="ECO:0000259" key="7">
    <source>
        <dbReference type="PROSITE" id="PS50048"/>
    </source>
</evidence>
<reference evidence="8" key="1">
    <citation type="submission" date="2020-05" db="EMBL/GenBank/DDBJ databases">
        <title>Mycena genomes resolve the evolution of fungal bioluminescence.</title>
        <authorList>
            <person name="Tsai I.J."/>
        </authorList>
    </citation>
    <scope>NUCLEOTIDE SEQUENCE</scope>
    <source>
        <strain evidence="8">CCC161011</strain>
    </source>
</reference>
<dbReference type="PROSITE" id="PS50048">
    <property type="entry name" value="ZN2_CY6_FUNGAL_2"/>
    <property type="match status" value="1"/>
</dbReference>
<sequence length="588" mass="64424">MSERENLKKTQSGKTRSQPLRRGKACLNCRHLKIKCDGVRPVCGQCTRVPKDDPCEFTDTSSRTMELENAVFRLQSRINELEGMPGPGPSTSTSYVQHGGPHGWPPTGLGRIHSPYSSSSAGSRSSPQTASDNSFIGNEEPPFVMIQMLLDYFLPHATQFGFFLHIENFKASALLPLEWANPLRPSPALLSVVYLWGVHLSHTQPLLSSEPVFLKRAQQNISVEIAENNNPLHLLHSIQAQVLLSTYMFRNKRFLEAEFHANGAATLTLGYKLHKIRSVRPVTPPLLSVPALVEIHPTQPADAAEEGERIRAFWTVACLQSSLNIALSAASINFSILELAGGDIDTPWPLEIADYAAGGLPRVYLGQETIKTFLTEDPPPSSPVPTLYAKAAVLLHRASRLGSKWSPNLEPQEAASYSASCAWLDGRIATFWERLPPLYTFYTESAKARTLALAHAMTAAAAIKLHRAPASASADPEAQKKCVFAARAILACLGDTHIGPDLTTAHPLVGSLLVMGCRVLMEEVRRAKAFRGAWGESLRVQPPPPGEEEVTLASDLQDGIATMRMYAVGSPLIQYQLTKLQQQYEAPY</sequence>
<organism evidence="8 9">
    <name type="scientific">Mycena venus</name>
    <dbReference type="NCBI Taxonomy" id="2733690"/>
    <lineage>
        <taxon>Eukaryota</taxon>
        <taxon>Fungi</taxon>
        <taxon>Dikarya</taxon>
        <taxon>Basidiomycota</taxon>
        <taxon>Agaricomycotina</taxon>
        <taxon>Agaricomycetes</taxon>
        <taxon>Agaricomycetidae</taxon>
        <taxon>Agaricales</taxon>
        <taxon>Marasmiineae</taxon>
        <taxon>Mycenaceae</taxon>
        <taxon>Mycena</taxon>
    </lineage>
</organism>
<keyword evidence="2" id="KW-0479">Metal-binding</keyword>
<dbReference type="PANTHER" id="PTHR47338">
    <property type="entry name" value="ZN(II)2CYS6 TRANSCRIPTION FACTOR (EUROFUNG)-RELATED"/>
    <property type="match status" value="1"/>
</dbReference>
<keyword evidence="3" id="KW-0805">Transcription regulation</keyword>
<dbReference type="GO" id="GO:0005634">
    <property type="term" value="C:nucleus"/>
    <property type="evidence" value="ECO:0007669"/>
    <property type="project" value="UniProtKB-SubCell"/>
</dbReference>
<dbReference type="SMART" id="SM00066">
    <property type="entry name" value="GAL4"/>
    <property type="match status" value="1"/>
</dbReference>
<evidence type="ECO:0000256" key="5">
    <source>
        <dbReference type="ARBA" id="ARBA00023242"/>
    </source>
</evidence>
<dbReference type="InterPro" id="IPR050815">
    <property type="entry name" value="TF_fung"/>
</dbReference>
<feature type="compositionally biased region" description="Polar residues" evidence="6">
    <location>
        <begin position="9"/>
        <end position="18"/>
    </location>
</feature>
<dbReference type="GO" id="GO:0008270">
    <property type="term" value="F:zinc ion binding"/>
    <property type="evidence" value="ECO:0007669"/>
    <property type="project" value="InterPro"/>
</dbReference>
<dbReference type="CDD" id="cd00067">
    <property type="entry name" value="GAL4"/>
    <property type="match status" value="1"/>
</dbReference>
<accession>A0A8H6XJP7</accession>
<dbReference type="InterPro" id="IPR001138">
    <property type="entry name" value="Zn2Cys6_DnaBD"/>
</dbReference>
<evidence type="ECO:0000256" key="4">
    <source>
        <dbReference type="ARBA" id="ARBA00023163"/>
    </source>
</evidence>
<dbReference type="OrthoDB" id="2309723at2759"/>
<evidence type="ECO:0000313" key="9">
    <source>
        <dbReference type="Proteomes" id="UP000620124"/>
    </source>
</evidence>